<accession>A0A7S0E0I1</accession>
<dbReference type="GO" id="GO:0016020">
    <property type="term" value="C:membrane"/>
    <property type="evidence" value="ECO:0007669"/>
    <property type="project" value="UniProtKB-SubCell"/>
</dbReference>
<evidence type="ECO:0000256" key="5">
    <source>
        <dbReference type="SAM" id="MobiDB-lite"/>
    </source>
</evidence>
<feature type="transmembrane region" description="Helical" evidence="6">
    <location>
        <begin position="261"/>
        <end position="282"/>
    </location>
</feature>
<reference evidence="8" key="1">
    <citation type="submission" date="2021-01" db="EMBL/GenBank/DDBJ databases">
        <authorList>
            <person name="Corre E."/>
            <person name="Pelletier E."/>
            <person name="Niang G."/>
            <person name="Scheremetjew M."/>
            <person name="Finn R."/>
            <person name="Kale V."/>
            <person name="Holt S."/>
            <person name="Cochrane G."/>
            <person name="Meng A."/>
            <person name="Brown T."/>
            <person name="Cohen L."/>
        </authorList>
    </citation>
    <scope>NUCLEOTIDE SEQUENCE</scope>
    <source>
        <strain evidence="8">CCMP1374</strain>
    </source>
</reference>
<evidence type="ECO:0000256" key="1">
    <source>
        <dbReference type="ARBA" id="ARBA00004141"/>
    </source>
</evidence>
<dbReference type="Pfam" id="PF01490">
    <property type="entry name" value="Aa_trans"/>
    <property type="match status" value="1"/>
</dbReference>
<feature type="transmembrane region" description="Helical" evidence="6">
    <location>
        <begin position="73"/>
        <end position="96"/>
    </location>
</feature>
<feature type="transmembrane region" description="Helical" evidence="6">
    <location>
        <begin position="183"/>
        <end position="203"/>
    </location>
</feature>
<feature type="region of interest" description="Disordered" evidence="5">
    <location>
        <begin position="1"/>
        <end position="26"/>
    </location>
</feature>
<comment type="subcellular location">
    <subcellularLocation>
        <location evidence="1">Membrane</location>
        <topology evidence="1">Multi-pass membrane protein</topology>
    </subcellularLocation>
</comment>
<gene>
    <name evidence="8" type="ORF">PANT1444_LOCUS2197</name>
</gene>
<feature type="transmembrane region" description="Helical" evidence="6">
    <location>
        <begin position="302"/>
        <end position="323"/>
    </location>
</feature>
<feature type="transmembrane region" description="Helical" evidence="6">
    <location>
        <begin position="49"/>
        <end position="67"/>
    </location>
</feature>
<dbReference type="GO" id="GO:0015179">
    <property type="term" value="F:L-amino acid transmembrane transporter activity"/>
    <property type="evidence" value="ECO:0007669"/>
    <property type="project" value="TreeGrafter"/>
</dbReference>
<evidence type="ECO:0000256" key="4">
    <source>
        <dbReference type="ARBA" id="ARBA00023136"/>
    </source>
</evidence>
<dbReference type="PANTHER" id="PTHR22950:SF461">
    <property type="entry name" value="AMINO ACID TRANSPORTER TRANSMEMBRANE DOMAIN-CONTAINING PROTEIN"/>
    <property type="match status" value="1"/>
</dbReference>
<feature type="transmembrane region" description="Helical" evidence="6">
    <location>
        <begin position="374"/>
        <end position="393"/>
    </location>
</feature>
<evidence type="ECO:0000256" key="6">
    <source>
        <dbReference type="SAM" id="Phobius"/>
    </source>
</evidence>
<feature type="transmembrane region" description="Helical" evidence="6">
    <location>
        <begin position="405"/>
        <end position="425"/>
    </location>
</feature>
<feature type="transmembrane region" description="Helical" evidence="6">
    <location>
        <begin position="150"/>
        <end position="171"/>
    </location>
</feature>
<evidence type="ECO:0000259" key="7">
    <source>
        <dbReference type="Pfam" id="PF01490"/>
    </source>
</evidence>
<keyword evidence="2 6" id="KW-0812">Transmembrane</keyword>
<feature type="compositionally biased region" description="Pro residues" evidence="5">
    <location>
        <begin position="1"/>
        <end position="10"/>
    </location>
</feature>
<organism evidence="8">
    <name type="scientific">Phaeocystis antarctica</name>
    <dbReference type="NCBI Taxonomy" id="33657"/>
    <lineage>
        <taxon>Eukaryota</taxon>
        <taxon>Haptista</taxon>
        <taxon>Haptophyta</taxon>
        <taxon>Prymnesiophyceae</taxon>
        <taxon>Phaeocystales</taxon>
        <taxon>Phaeocystaceae</taxon>
        <taxon>Phaeocystis</taxon>
    </lineage>
</organism>
<dbReference type="EMBL" id="HBEP01003835">
    <property type="protein sequence ID" value="CAD8470738.1"/>
    <property type="molecule type" value="Transcribed_RNA"/>
</dbReference>
<evidence type="ECO:0000256" key="2">
    <source>
        <dbReference type="ARBA" id="ARBA00022692"/>
    </source>
</evidence>
<protein>
    <recommendedName>
        <fullName evidence="7">Amino acid transporter transmembrane domain-containing protein</fullName>
    </recommendedName>
</protein>
<evidence type="ECO:0000313" key="8">
    <source>
        <dbReference type="EMBL" id="CAD8470738.1"/>
    </source>
</evidence>
<dbReference type="InterPro" id="IPR013057">
    <property type="entry name" value="AA_transpt_TM"/>
</dbReference>
<dbReference type="PANTHER" id="PTHR22950">
    <property type="entry name" value="AMINO ACID TRANSPORTER"/>
    <property type="match status" value="1"/>
</dbReference>
<proteinExistence type="predicted"/>
<sequence length="445" mass="47442">MAAPQPPPSSAQPYTSVSKSDGDASEADMLVTKTTPDHLRKSKWYHSSFILMAEIMGAGLLGLPYAMSRLGWVVGLAVSVSGAFFCTYSGILLWRVRHELGYGEAESYYDVALGTGGPLFGSLVRAIVYVSWAAVLPYFLLACADSLQGLVPGFVMATWQWALVVCGLLLPALQLRTFHQLSYLALPSTVAVVLAVAIVLGSLTVNPDVERRPTSVWVPETTAGLQIVSHISSFLFAYMGHSMYFEVMREMTVSADFGKALIVSNGIMGTCYTATAAIAYAASGDAVQGFLPDSMPSGPAKSVVSLLLAFHTAVSYLVAGQPLHRALHARLFPRSVDTQTRRAALDWLLCSAATLVLSLAIALAVPFFSALQDLLGAVLGAPLVFGLPAFFFLRASRASGTPLKPLDLGLCVLFLAFFTPLFALVGTGSTLVQIRDSWISGEDGR</sequence>
<feature type="domain" description="Amino acid transporter transmembrane" evidence="7">
    <location>
        <begin position="40"/>
        <end position="425"/>
    </location>
</feature>
<name>A0A7S0E0I1_9EUKA</name>
<evidence type="ECO:0000256" key="3">
    <source>
        <dbReference type="ARBA" id="ARBA00022989"/>
    </source>
</evidence>
<dbReference type="AlphaFoldDB" id="A0A7S0E0I1"/>
<keyword evidence="3 6" id="KW-1133">Transmembrane helix</keyword>
<keyword evidence="4 6" id="KW-0472">Membrane</keyword>
<feature type="transmembrane region" description="Helical" evidence="6">
    <location>
        <begin position="344"/>
        <end position="368"/>
    </location>
</feature>